<dbReference type="InterPro" id="IPR003439">
    <property type="entry name" value="ABC_transporter-like_ATP-bd"/>
</dbReference>
<evidence type="ECO:0000256" key="1">
    <source>
        <dbReference type="ARBA" id="ARBA00022448"/>
    </source>
</evidence>
<evidence type="ECO:0000256" key="3">
    <source>
        <dbReference type="ARBA" id="ARBA00022840"/>
    </source>
</evidence>
<evidence type="ECO:0000313" key="6">
    <source>
        <dbReference type="EMBL" id="MDP9805990.1"/>
    </source>
</evidence>
<dbReference type="RefSeq" id="WP_307682237.1">
    <property type="nucleotide sequence ID" value="NZ_JAUSQX010000001.1"/>
</dbReference>
<evidence type="ECO:0000313" key="7">
    <source>
        <dbReference type="Proteomes" id="UP001243212"/>
    </source>
</evidence>
<dbReference type="PANTHER" id="PTHR42794">
    <property type="entry name" value="HEMIN IMPORT ATP-BINDING PROTEIN HMUV"/>
    <property type="match status" value="1"/>
</dbReference>
<protein>
    <submittedName>
        <fullName evidence="6">Iron complex transport system ATP-binding protein</fullName>
    </submittedName>
</protein>
<gene>
    <name evidence="6" type="ORF">J2S70_000572</name>
</gene>
<evidence type="ECO:0000259" key="5">
    <source>
        <dbReference type="PROSITE" id="PS50893"/>
    </source>
</evidence>
<dbReference type="Gene3D" id="3.40.50.300">
    <property type="entry name" value="P-loop containing nucleotide triphosphate hydrolases"/>
    <property type="match status" value="1"/>
</dbReference>
<dbReference type="PANTHER" id="PTHR42794:SF1">
    <property type="entry name" value="HEMIN IMPORT ATP-BINDING PROTEIN HMUV"/>
    <property type="match status" value="1"/>
</dbReference>
<dbReference type="GO" id="GO:0005524">
    <property type="term" value="F:ATP binding"/>
    <property type="evidence" value="ECO:0007669"/>
    <property type="project" value="UniProtKB-KW"/>
</dbReference>
<comment type="caution">
    <text evidence="6">The sequence shown here is derived from an EMBL/GenBank/DDBJ whole genome shotgun (WGS) entry which is preliminary data.</text>
</comment>
<organism evidence="6 7">
    <name type="scientific">Trueperella bonasi</name>
    <dbReference type="NCBI Taxonomy" id="312286"/>
    <lineage>
        <taxon>Bacteria</taxon>
        <taxon>Bacillati</taxon>
        <taxon>Actinomycetota</taxon>
        <taxon>Actinomycetes</taxon>
        <taxon>Actinomycetales</taxon>
        <taxon>Actinomycetaceae</taxon>
        <taxon>Trueperella</taxon>
    </lineage>
</organism>
<keyword evidence="4" id="KW-1278">Translocase</keyword>
<feature type="domain" description="ABC transporter" evidence="5">
    <location>
        <begin position="4"/>
        <end position="240"/>
    </location>
</feature>
<dbReference type="InterPro" id="IPR027417">
    <property type="entry name" value="P-loop_NTPase"/>
</dbReference>
<dbReference type="EMBL" id="JAUSQX010000001">
    <property type="protein sequence ID" value="MDP9805990.1"/>
    <property type="molecule type" value="Genomic_DNA"/>
</dbReference>
<dbReference type="Pfam" id="PF00005">
    <property type="entry name" value="ABC_tran"/>
    <property type="match status" value="1"/>
</dbReference>
<dbReference type="SMART" id="SM00382">
    <property type="entry name" value="AAA"/>
    <property type="match status" value="1"/>
</dbReference>
<accession>A0ABT9NF49</accession>
<keyword evidence="7" id="KW-1185">Reference proteome</keyword>
<keyword evidence="3 6" id="KW-0067">ATP-binding</keyword>
<proteinExistence type="predicted"/>
<sequence length="261" mass="28063">MSPIELSHMQVSYGKRRVVNIDSLHLRSGAVHGLIGPNGAGKSTLLKAMLGLIPHAGSVTIDGEDFTTLSARDKATKVAYLTQDSLASNSFTGREVVDMARYARQSRFAPRTIDDENAVDRALATTGADAWANRPTSATSGGERQLTGLSRVLAQETTVLLLDEPVSALDLSHETRVLKMLRDWLEANGGRTVVVVLHDLTMAARYCDELVLLKPEESGATVCAQGTPEHVLTPEKIGQVYDVDVDVRRSAVTSSLVVTAL</sequence>
<dbReference type="Proteomes" id="UP001243212">
    <property type="component" value="Unassembled WGS sequence"/>
</dbReference>
<evidence type="ECO:0000256" key="4">
    <source>
        <dbReference type="ARBA" id="ARBA00022967"/>
    </source>
</evidence>
<name>A0ABT9NF49_9ACTO</name>
<reference evidence="6 7" key="1">
    <citation type="submission" date="2023-07" db="EMBL/GenBank/DDBJ databases">
        <title>Sequencing the genomes of 1000 actinobacteria strains.</title>
        <authorList>
            <person name="Klenk H.-P."/>
        </authorList>
    </citation>
    <scope>NUCLEOTIDE SEQUENCE [LARGE SCALE GENOMIC DNA]</scope>
    <source>
        <strain evidence="6 7">DSM 17163</strain>
    </source>
</reference>
<dbReference type="SUPFAM" id="SSF52540">
    <property type="entry name" value="P-loop containing nucleoside triphosphate hydrolases"/>
    <property type="match status" value="1"/>
</dbReference>
<evidence type="ECO:0000256" key="2">
    <source>
        <dbReference type="ARBA" id="ARBA00022741"/>
    </source>
</evidence>
<dbReference type="CDD" id="cd03214">
    <property type="entry name" value="ABC_Iron-Siderophores_B12_Hemin"/>
    <property type="match status" value="1"/>
</dbReference>
<dbReference type="PROSITE" id="PS50893">
    <property type="entry name" value="ABC_TRANSPORTER_2"/>
    <property type="match status" value="1"/>
</dbReference>
<keyword evidence="2" id="KW-0547">Nucleotide-binding</keyword>
<dbReference type="InterPro" id="IPR003593">
    <property type="entry name" value="AAA+_ATPase"/>
</dbReference>
<keyword evidence="1" id="KW-0813">Transport</keyword>